<dbReference type="PANTHER" id="PTHR10332:SF10">
    <property type="entry name" value="EQUILIBRATIVE NUCLEOSIDE TRANSPORTER 4"/>
    <property type="match status" value="1"/>
</dbReference>
<dbReference type="GO" id="GO:0090494">
    <property type="term" value="P:dopamine uptake"/>
    <property type="evidence" value="ECO:0007669"/>
    <property type="project" value="UniProtKB-ARBA"/>
</dbReference>
<evidence type="ECO:0000256" key="1">
    <source>
        <dbReference type="ARBA" id="ARBA00004141"/>
    </source>
</evidence>
<organism evidence="10 11">
    <name type="scientific">Leptobrachium leishanense</name>
    <name type="common">Leishan spiny toad</name>
    <dbReference type="NCBI Taxonomy" id="445787"/>
    <lineage>
        <taxon>Eukaryota</taxon>
        <taxon>Metazoa</taxon>
        <taxon>Chordata</taxon>
        <taxon>Craniata</taxon>
        <taxon>Vertebrata</taxon>
        <taxon>Euteleostomi</taxon>
        <taxon>Amphibia</taxon>
        <taxon>Batrachia</taxon>
        <taxon>Anura</taxon>
        <taxon>Pelobatoidea</taxon>
        <taxon>Megophryidae</taxon>
        <taxon>Leptobrachium</taxon>
    </lineage>
</organism>
<feature type="transmembrane region" description="Helical" evidence="9">
    <location>
        <begin position="233"/>
        <end position="253"/>
    </location>
</feature>
<dbReference type="FunFam" id="1.20.1250.20:FF:000255">
    <property type="entry name" value="Solute carrier family 29 member 4"/>
    <property type="match status" value="1"/>
</dbReference>
<dbReference type="InterPro" id="IPR036259">
    <property type="entry name" value="MFS_trans_sf"/>
</dbReference>
<dbReference type="GO" id="GO:0016323">
    <property type="term" value="C:basolateral plasma membrane"/>
    <property type="evidence" value="ECO:0007669"/>
    <property type="project" value="UniProtKB-ARBA"/>
</dbReference>
<dbReference type="GO" id="GO:0051610">
    <property type="term" value="P:serotonin uptake"/>
    <property type="evidence" value="ECO:0007669"/>
    <property type="project" value="UniProtKB-ARBA"/>
</dbReference>
<reference evidence="10" key="1">
    <citation type="submission" date="2025-08" db="UniProtKB">
        <authorList>
            <consortium name="Ensembl"/>
        </authorList>
    </citation>
    <scope>IDENTIFICATION</scope>
</reference>
<evidence type="ECO:0000256" key="8">
    <source>
        <dbReference type="ARBA" id="ARBA00081066"/>
    </source>
</evidence>
<dbReference type="PANTHER" id="PTHR10332">
    <property type="entry name" value="EQUILIBRATIVE NUCLEOSIDE TRANSPORTER"/>
    <property type="match status" value="1"/>
</dbReference>
<dbReference type="AlphaFoldDB" id="A0A8C5PQ52"/>
<evidence type="ECO:0000313" key="11">
    <source>
        <dbReference type="Proteomes" id="UP000694569"/>
    </source>
</evidence>
<dbReference type="GO" id="GO:0016324">
    <property type="term" value="C:apical plasma membrane"/>
    <property type="evidence" value="ECO:0007669"/>
    <property type="project" value="UniProtKB-ARBA"/>
</dbReference>
<dbReference type="InterPro" id="IPR002259">
    <property type="entry name" value="Eqnu_transpt"/>
</dbReference>
<dbReference type="Proteomes" id="UP000694569">
    <property type="component" value="Unplaced"/>
</dbReference>
<proteinExistence type="inferred from homology"/>
<evidence type="ECO:0000256" key="9">
    <source>
        <dbReference type="SAM" id="Phobius"/>
    </source>
</evidence>
<evidence type="ECO:0000256" key="4">
    <source>
        <dbReference type="ARBA" id="ARBA00022692"/>
    </source>
</evidence>
<dbReference type="GO" id="GO:0042908">
    <property type="term" value="P:xenobiotic transport"/>
    <property type="evidence" value="ECO:0007669"/>
    <property type="project" value="UniProtKB-ARBA"/>
</dbReference>
<feature type="transmembrane region" description="Helical" evidence="9">
    <location>
        <begin position="110"/>
        <end position="128"/>
    </location>
</feature>
<keyword evidence="4 9" id="KW-0812">Transmembrane</keyword>
<feature type="transmembrane region" description="Helical" evidence="9">
    <location>
        <begin position="345"/>
        <end position="371"/>
    </location>
</feature>
<evidence type="ECO:0000256" key="2">
    <source>
        <dbReference type="ARBA" id="ARBA00007965"/>
    </source>
</evidence>
<feature type="transmembrane region" description="Helical" evidence="9">
    <location>
        <begin position="448"/>
        <end position="469"/>
    </location>
</feature>
<feature type="transmembrane region" description="Helical" evidence="9">
    <location>
        <begin position="414"/>
        <end position="436"/>
    </location>
</feature>
<evidence type="ECO:0000256" key="5">
    <source>
        <dbReference type="ARBA" id="ARBA00022989"/>
    </source>
</evidence>
<keyword evidence="11" id="KW-1185">Reference proteome</keyword>
<dbReference type="PIRSF" id="PIRSF016379">
    <property type="entry name" value="ENT"/>
    <property type="match status" value="1"/>
</dbReference>
<feature type="transmembrane region" description="Helical" evidence="9">
    <location>
        <begin position="167"/>
        <end position="191"/>
    </location>
</feature>
<dbReference type="GO" id="GO:0008504">
    <property type="term" value="F:monoamine transmembrane transporter activity"/>
    <property type="evidence" value="ECO:0007669"/>
    <property type="project" value="TreeGrafter"/>
</dbReference>
<protein>
    <recommendedName>
        <fullName evidence="7">Equilibrative nucleoside transporter 4</fullName>
    </recommendedName>
    <alternativeName>
        <fullName evidence="8">Solute carrier family 29 member 4</fullName>
    </alternativeName>
</protein>
<dbReference type="GO" id="GO:0098793">
    <property type="term" value="C:presynapse"/>
    <property type="evidence" value="ECO:0007669"/>
    <property type="project" value="GOC"/>
</dbReference>
<dbReference type="GO" id="GO:0005326">
    <property type="term" value="F:neurotransmitter transmembrane transporter activity"/>
    <property type="evidence" value="ECO:0007669"/>
    <property type="project" value="UniProtKB-ARBA"/>
</dbReference>
<keyword evidence="3" id="KW-0813">Transport</keyword>
<keyword evidence="5 9" id="KW-1133">Transmembrane helix</keyword>
<dbReference type="Gene3D" id="1.20.1250.20">
    <property type="entry name" value="MFS general substrate transporter like domains"/>
    <property type="match status" value="1"/>
</dbReference>
<dbReference type="Pfam" id="PF01733">
    <property type="entry name" value="Nucleoside_tran"/>
    <property type="match status" value="1"/>
</dbReference>
<dbReference type="GO" id="GO:0032238">
    <property type="term" value="P:adenosine transport"/>
    <property type="evidence" value="ECO:0007669"/>
    <property type="project" value="UniProtKB-ARBA"/>
</dbReference>
<dbReference type="GeneTree" id="ENSGT00950000182898"/>
<name>A0A8C5PQ52_9ANUR</name>
<dbReference type="Ensembl" id="ENSLLET00000026922.1">
    <property type="protein sequence ID" value="ENSLLEP00000025929.1"/>
    <property type="gene ID" value="ENSLLEG00000016445.1"/>
</dbReference>
<gene>
    <name evidence="10" type="primary">SLC29A4</name>
</gene>
<dbReference type="PRINTS" id="PR01130">
    <property type="entry name" value="DERENTRNSPRT"/>
</dbReference>
<accession>A0A8C5PQ52</accession>
<evidence type="ECO:0000256" key="7">
    <source>
        <dbReference type="ARBA" id="ARBA00069649"/>
    </source>
</evidence>
<keyword evidence="6 9" id="KW-0472">Membrane</keyword>
<feature type="transmembrane region" description="Helical" evidence="9">
    <location>
        <begin position="71"/>
        <end position="90"/>
    </location>
</feature>
<feature type="transmembrane region" description="Helical" evidence="9">
    <location>
        <begin position="383"/>
        <end position="402"/>
    </location>
</feature>
<comment type="similarity">
    <text evidence="2">Belongs to the SLC29A/ENT transporter (TC 2.A.57) family.</text>
</comment>
<feature type="transmembrane region" description="Helical" evidence="9">
    <location>
        <begin position="140"/>
        <end position="161"/>
    </location>
</feature>
<sequence length="527" mass="59223">MSTQRRDSGKEMSPTLTPDVNVVTSFSFDSYQLEEDDVQTRGSQQADGILTFMEPDAAYASPEPQDRYHGIYFAMLLAGVGFLLPYNSFITDVDYLHHKYPGTSIVFDMSLTYIFVALAAVILNNALVELLTLHTRITVGYLFALGPLLFIGICDIWLELFTIKQSYAVNLIAIGVVAFGCTVQQSSFYGYTGMLPKRYTQGVMTGESTAGVVISLSRIFTKMLLPVEKESTIIFFIISISLEFMCFVLHLLVKQTDFVKYHTTVTKEKVAWAKESSEKSFRYRVHLNSLAEEAKIENEEHDCPNSLELQQDLDTGGTYVRFDVPSPKVKKRLPNFKDMMFHRYLVLRMIWAHMLSIAVTYFITLCLFPGLESEIRNCTLGEWLPILIMAIFNLSDFVGKILAALPFDWSGTNLFICSSIRVVFIPLFIMCVYPSGKPTFSHPAWPCIFSLLMGISNGYFGSVPMILAVRQVVPEQRELAGNTMTVSYMTGLTLGSAVAYSAYNLASTSHIVCFHTEIYNSSIPPEF</sequence>
<evidence type="ECO:0000256" key="3">
    <source>
        <dbReference type="ARBA" id="ARBA00022448"/>
    </source>
</evidence>
<comment type="subcellular location">
    <subcellularLocation>
        <location evidence="1">Membrane</location>
        <topology evidence="1">Multi-pass membrane protein</topology>
    </subcellularLocation>
</comment>
<dbReference type="GO" id="GO:0005337">
    <property type="term" value="F:nucleoside transmembrane transporter activity"/>
    <property type="evidence" value="ECO:0007669"/>
    <property type="project" value="InterPro"/>
</dbReference>
<dbReference type="OrthoDB" id="10014563at2759"/>
<evidence type="ECO:0000313" key="10">
    <source>
        <dbReference type="Ensembl" id="ENSLLEP00000025929.1"/>
    </source>
</evidence>
<reference evidence="10" key="2">
    <citation type="submission" date="2025-09" db="UniProtKB">
        <authorList>
            <consortium name="Ensembl"/>
        </authorList>
    </citation>
    <scope>IDENTIFICATION</scope>
</reference>
<dbReference type="GO" id="GO:0051620">
    <property type="term" value="P:norepinephrine uptake"/>
    <property type="evidence" value="ECO:0007669"/>
    <property type="project" value="UniProtKB-ARBA"/>
</dbReference>
<evidence type="ECO:0000256" key="6">
    <source>
        <dbReference type="ARBA" id="ARBA00023136"/>
    </source>
</evidence>
<dbReference type="SUPFAM" id="SSF103473">
    <property type="entry name" value="MFS general substrate transporter"/>
    <property type="match status" value="1"/>
</dbReference>